<dbReference type="PANTHER" id="PTHR34477">
    <property type="entry name" value="UPF0213 PROTEIN YHBQ"/>
    <property type="match status" value="1"/>
</dbReference>
<protein>
    <submittedName>
        <fullName evidence="3">GIY-YIG nuclease family protein</fullName>
    </submittedName>
</protein>
<feature type="domain" description="GIY-YIG" evidence="2">
    <location>
        <begin position="1"/>
        <end position="80"/>
    </location>
</feature>
<evidence type="ECO:0000313" key="4">
    <source>
        <dbReference type="Proteomes" id="UP000298460"/>
    </source>
</evidence>
<dbReference type="OrthoDB" id="9807770at2"/>
<dbReference type="AlphaFoldDB" id="A0A4Z0R1W8"/>
<dbReference type="Pfam" id="PF01541">
    <property type="entry name" value="GIY-YIG"/>
    <property type="match status" value="1"/>
</dbReference>
<dbReference type="EMBL" id="SPQQ01000006">
    <property type="protein sequence ID" value="TGE36748.1"/>
    <property type="molecule type" value="Genomic_DNA"/>
</dbReference>
<dbReference type="InterPro" id="IPR000305">
    <property type="entry name" value="GIY-YIG_endonuc"/>
</dbReference>
<dbReference type="InterPro" id="IPR035901">
    <property type="entry name" value="GIY-YIG_endonuc_sf"/>
</dbReference>
<evidence type="ECO:0000259" key="2">
    <source>
        <dbReference type="PROSITE" id="PS50164"/>
    </source>
</evidence>
<dbReference type="PROSITE" id="PS50164">
    <property type="entry name" value="GIY_YIG"/>
    <property type="match status" value="1"/>
</dbReference>
<sequence>MGYWVYLARCGNNSIYTGATTDLLRREREHNSGSPKRNGAKYTAAHLPVSLAQAWEVGSWSDALRLEYAIKKCQRPEKDQLIREPERIYQLAERRNLTFSITETSQDLLKKTEEAYPKSL</sequence>
<gene>
    <name evidence="3" type="ORF">E4K67_16660</name>
</gene>
<dbReference type="CDD" id="cd10456">
    <property type="entry name" value="GIY-YIG_UPF0213"/>
    <property type="match status" value="1"/>
</dbReference>
<dbReference type="PANTHER" id="PTHR34477:SF1">
    <property type="entry name" value="UPF0213 PROTEIN YHBQ"/>
    <property type="match status" value="1"/>
</dbReference>
<dbReference type="RefSeq" id="WP_135548697.1">
    <property type="nucleotide sequence ID" value="NZ_SPQQ01000006.1"/>
</dbReference>
<evidence type="ECO:0000313" key="3">
    <source>
        <dbReference type="EMBL" id="TGE36748.1"/>
    </source>
</evidence>
<evidence type="ECO:0000256" key="1">
    <source>
        <dbReference type="ARBA" id="ARBA00007435"/>
    </source>
</evidence>
<accession>A0A4Z0R1W8</accession>
<comment type="similarity">
    <text evidence="1">Belongs to the UPF0213 family.</text>
</comment>
<dbReference type="InterPro" id="IPR050190">
    <property type="entry name" value="UPF0213_domain"/>
</dbReference>
<organism evidence="3 4">
    <name type="scientific">Desulfosporosinus fructosivorans</name>
    <dbReference type="NCBI Taxonomy" id="2018669"/>
    <lineage>
        <taxon>Bacteria</taxon>
        <taxon>Bacillati</taxon>
        <taxon>Bacillota</taxon>
        <taxon>Clostridia</taxon>
        <taxon>Eubacteriales</taxon>
        <taxon>Desulfitobacteriaceae</taxon>
        <taxon>Desulfosporosinus</taxon>
    </lineage>
</organism>
<keyword evidence="4" id="KW-1185">Reference proteome</keyword>
<name>A0A4Z0R1W8_9FIRM</name>
<dbReference type="Gene3D" id="3.40.1440.10">
    <property type="entry name" value="GIY-YIG endonuclease"/>
    <property type="match status" value="1"/>
</dbReference>
<dbReference type="SUPFAM" id="SSF82771">
    <property type="entry name" value="GIY-YIG endonuclease"/>
    <property type="match status" value="1"/>
</dbReference>
<comment type="caution">
    <text evidence="3">The sequence shown here is derived from an EMBL/GenBank/DDBJ whole genome shotgun (WGS) entry which is preliminary data.</text>
</comment>
<proteinExistence type="inferred from homology"/>
<reference evidence="3 4" key="1">
    <citation type="submission" date="2019-03" db="EMBL/GenBank/DDBJ databases">
        <title>Draft Genome Sequence of Desulfosporosinus fructosivorans Strain 63.6F, Isolated from Marine Sediment in the Baltic Sea.</title>
        <authorList>
            <person name="Hausmann B."/>
            <person name="Vandieken V."/>
            <person name="Pjevac P."/>
            <person name="Schreck K."/>
            <person name="Herbold C.W."/>
            <person name="Loy A."/>
        </authorList>
    </citation>
    <scope>NUCLEOTIDE SEQUENCE [LARGE SCALE GENOMIC DNA]</scope>
    <source>
        <strain evidence="3 4">63.6F</strain>
    </source>
</reference>
<dbReference type="Proteomes" id="UP000298460">
    <property type="component" value="Unassembled WGS sequence"/>
</dbReference>